<gene>
    <name evidence="4 9" type="primary">truA</name>
    <name evidence="9" type="ORF">GS398_11255</name>
</gene>
<accession>A0A7K1XY02</accession>
<dbReference type="NCBIfam" id="TIGR00071">
    <property type="entry name" value="hisT_truA"/>
    <property type="match status" value="1"/>
</dbReference>
<dbReference type="Gene3D" id="3.30.70.660">
    <property type="entry name" value="Pseudouridine synthase I, catalytic domain, C-terminal subdomain"/>
    <property type="match status" value="1"/>
</dbReference>
<comment type="catalytic activity">
    <reaction evidence="4 7">
        <text>uridine(38/39/40) in tRNA = pseudouridine(38/39/40) in tRNA</text>
        <dbReference type="Rhea" id="RHEA:22376"/>
        <dbReference type="Rhea" id="RHEA-COMP:10085"/>
        <dbReference type="Rhea" id="RHEA-COMP:10087"/>
        <dbReference type="ChEBI" id="CHEBI:65314"/>
        <dbReference type="ChEBI" id="CHEBI:65315"/>
        <dbReference type="EC" id="5.4.99.12"/>
    </reaction>
</comment>
<dbReference type="PIRSF" id="PIRSF001430">
    <property type="entry name" value="tRNA_psdUrid_synth"/>
    <property type="match status" value="1"/>
</dbReference>
<dbReference type="SUPFAM" id="SSF55120">
    <property type="entry name" value="Pseudouridine synthase"/>
    <property type="match status" value="1"/>
</dbReference>
<reference evidence="9 10" key="1">
    <citation type="submission" date="2019-11" db="EMBL/GenBank/DDBJ databases">
        <title>Pedobacter sp. HMF7056 Genome sequencing and assembly.</title>
        <authorList>
            <person name="Kang H."/>
            <person name="Kim H."/>
            <person name="Joh K."/>
        </authorList>
    </citation>
    <scope>NUCLEOTIDE SEQUENCE [LARGE SCALE GENOMIC DNA]</scope>
    <source>
        <strain evidence="9 10">HMF7056</strain>
    </source>
</reference>
<dbReference type="GO" id="GO:0031119">
    <property type="term" value="P:tRNA pseudouridine synthesis"/>
    <property type="evidence" value="ECO:0007669"/>
    <property type="project" value="UniProtKB-UniRule"/>
</dbReference>
<dbReference type="RefSeq" id="WP_160906853.1">
    <property type="nucleotide sequence ID" value="NZ_WVHS01000002.1"/>
</dbReference>
<comment type="subunit">
    <text evidence="4">Homodimer.</text>
</comment>
<dbReference type="PANTHER" id="PTHR11142:SF0">
    <property type="entry name" value="TRNA PSEUDOURIDINE SYNTHASE-LIKE 1"/>
    <property type="match status" value="1"/>
</dbReference>
<dbReference type="Pfam" id="PF01416">
    <property type="entry name" value="PseudoU_synth_1"/>
    <property type="match status" value="1"/>
</dbReference>
<dbReference type="Proteomes" id="UP000451233">
    <property type="component" value="Unassembled WGS sequence"/>
</dbReference>
<evidence type="ECO:0000256" key="7">
    <source>
        <dbReference type="RuleBase" id="RU003792"/>
    </source>
</evidence>
<dbReference type="Gene3D" id="3.30.70.580">
    <property type="entry name" value="Pseudouridine synthase I, catalytic domain, N-terminal subdomain"/>
    <property type="match status" value="1"/>
</dbReference>
<dbReference type="EC" id="5.4.99.12" evidence="4"/>
<evidence type="ECO:0000313" key="10">
    <source>
        <dbReference type="Proteomes" id="UP000451233"/>
    </source>
</evidence>
<evidence type="ECO:0000256" key="2">
    <source>
        <dbReference type="ARBA" id="ARBA00022694"/>
    </source>
</evidence>
<dbReference type="InterPro" id="IPR020097">
    <property type="entry name" value="PsdUridine_synth_TruA_a/b_dom"/>
</dbReference>
<dbReference type="InterPro" id="IPR020094">
    <property type="entry name" value="TruA/RsuA/RluB/E/F_N"/>
</dbReference>
<keyword evidence="2 4" id="KW-0819">tRNA processing</keyword>
<dbReference type="AlphaFoldDB" id="A0A7K1XY02"/>
<feature type="domain" description="Pseudouridine synthase I TruA alpha/beta" evidence="8">
    <location>
        <begin position="191"/>
        <end position="286"/>
    </location>
</feature>
<sequence length="293" mass="32722">MNRPSRYFLEIAYDGSKYHGWQVQPNAATVQEVLEKALSIYFRQPIATVGCGRTDTGVHAKQFYLHFDLEGRDELSAISHQQSAISGQPSAISHQSTAISSQLSAMSQQQSAISHQHVTNGINALLPFEIAVKRMIAVNEGAHARFDATLRSYEYHVHFMKDPFKHGFSWLLRDVPDVAAMNQAAVQLADFRDFSCFSKSNTQVFTNNCTVSKAEWLWRDDSLVFYISADRFLRNMVRAVVGTLMEIGRGKISPLAIRGIIESKNRSNAGASVPACGLYLTAVEYPYITHVNN</sequence>
<evidence type="ECO:0000256" key="6">
    <source>
        <dbReference type="PIRSR" id="PIRSR001430-2"/>
    </source>
</evidence>
<dbReference type="HAMAP" id="MF_00171">
    <property type="entry name" value="TruA"/>
    <property type="match status" value="1"/>
</dbReference>
<organism evidence="9 10">
    <name type="scientific">Hufsiella ginkgonis</name>
    <dbReference type="NCBI Taxonomy" id="2695274"/>
    <lineage>
        <taxon>Bacteria</taxon>
        <taxon>Pseudomonadati</taxon>
        <taxon>Bacteroidota</taxon>
        <taxon>Sphingobacteriia</taxon>
        <taxon>Sphingobacteriales</taxon>
        <taxon>Sphingobacteriaceae</taxon>
        <taxon>Hufsiella</taxon>
    </lineage>
</organism>
<evidence type="ECO:0000256" key="5">
    <source>
        <dbReference type="PIRSR" id="PIRSR001430-1"/>
    </source>
</evidence>
<evidence type="ECO:0000256" key="3">
    <source>
        <dbReference type="ARBA" id="ARBA00023235"/>
    </source>
</evidence>
<comment type="similarity">
    <text evidence="1 4 7">Belongs to the tRNA pseudouridine synthase TruA family.</text>
</comment>
<evidence type="ECO:0000259" key="8">
    <source>
        <dbReference type="Pfam" id="PF01416"/>
    </source>
</evidence>
<name>A0A7K1XY02_9SPHI</name>
<dbReference type="CDD" id="cd02570">
    <property type="entry name" value="PseudoU_synth_EcTruA"/>
    <property type="match status" value="1"/>
</dbReference>
<protein>
    <recommendedName>
        <fullName evidence="4">tRNA pseudouridine synthase A</fullName>
        <ecNumber evidence="4">5.4.99.12</ecNumber>
    </recommendedName>
    <alternativeName>
        <fullName evidence="4">tRNA pseudouridine(38-40) synthase</fullName>
    </alternativeName>
    <alternativeName>
        <fullName evidence="4">tRNA pseudouridylate synthase I</fullName>
    </alternativeName>
    <alternativeName>
        <fullName evidence="4">tRNA-uridine isomerase I</fullName>
    </alternativeName>
</protein>
<dbReference type="GO" id="GO:0160147">
    <property type="term" value="F:tRNA pseudouridine(38-40) synthase activity"/>
    <property type="evidence" value="ECO:0007669"/>
    <property type="project" value="UniProtKB-EC"/>
</dbReference>
<dbReference type="PANTHER" id="PTHR11142">
    <property type="entry name" value="PSEUDOURIDYLATE SYNTHASE"/>
    <property type="match status" value="1"/>
</dbReference>
<comment type="caution">
    <text evidence="9">The sequence shown here is derived from an EMBL/GenBank/DDBJ whole genome shotgun (WGS) entry which is preliminary data.</text>
</comment>
<dbReference type="InterPro" id="IPR020095">
    <property type="entry name" value="PsdUridine_synth_TruA_C"/>
</dbReference>
<dbReference type="InterPro" id="IPR001406">
    <property type="entry name" value="PsdUridine_synth_TruA"/>
</dbReference>
<feature type="active site" description="Nucleophile" evidence="4 5">
    <location>
        <position position="55"/>
    </location>
</feature>
<comment type="caution">
    <text evidence="4">Lacks conserved residue(s) required for the propagation of feature annotation.</text>
</comment>
<dbReference type="EMBL" id="WVHS01000002">
    <property type="protein sequence ID" value="MXV15884.1"/>
    <property type="molecule type" value="Genomic_DNA"/>
</dbReference>
<dbReference type="GO" id="GO:0003723">
    <property type="term" value="F:RNA binding"/>
    <property type="evidence" value="ECO:0007669"/>
    <property type="project" value="InterPro"/>
</dbReference>
<evidence type="ECO:0000256" key="4">
    <source>
        <dbReference type="HAMAP-Rule" id="MF_00171"/>
    </source>
</evidence>
<feature type="binding site" evidence="4 6">
    <location>
        <position position="153"/>
    </location>
    <ligand>
        <name>substrate</name>
    </ligand>
</feature>
<evidence type="ECO:0000313" key="9">
    <source>
        <dbReference type="EMBL" id="MXV15884.1"/>
    </source>
</evidence>
<keyword evidence="10" id="KW-1185">Reference proteome</keyword>
<dbReference type="InterPro" id="IPR020103">
    <property type="entry name" value="PsdUridine_synth_cat_dom_sf"/>
</dbReference>
<evidence type="ECO:0000256" key="1">
    <source>
        <dbReference type="ARBA" id="ARBA00009375"/>
    </source>
</evidence>
<keyword evidence="3 4" id="KW-0413">Isomerase</keyword>
<proteinExistence type="inferred from homology"/>
<comment type="function">
    <text evidence="4">Formation of pseudouridine at positions 38, 39 and 40 in the anticodon stem and loop of transfer RNAs.</text>
</comment>